<dbReference type="HAMAP" id="MF_00445">
    <property type="entry name" value="NDH1_NuoN_1"/>
    <property type="match status" value="1"/>
</dbReference>
<keyword evidence="9" id="KW-1185">Reference proteome</keyword>
<feature type="transmembrane region" description="Helical" evidence="5">
    <location>
        <begin position="152"/>
        <end position="173"/>
    </location>
</feature>
<keyword evidence="5" id="KW-0813">Transport</keyword>
<comment type="subcellular location">
    <subcellularLocation>
        <location evidence="5">Cell membrane</location>
        <topology evidence="5">Multi-pass membrane protein</topology>
    </subcellularLocation>
    <subcellularLocation>
        <location evidence="1">Endomembrane system</location>
        <topology evidence="1">Multi-pass membrane protein</topology>
    </subcellularLocation>
    <subcellularLocation>
        <location evidence="6">Membrane</location>
        <topology evidence="6">Multi-pass membrane protein</topology>
    </subcellularLocation>
</comment>
<evidence type="ECO:0000256" key="1">
    <source>
        <dbReference type="ARBA" id="ARBA00004127"/>
    </source>
</evidence>
<dbReference type="GO" id="GO:0050136">
    <property type="term" value="F:NADH dehydrogenase (quinone) (non-electrogenic) activity"/>
    <property type="evidence" value="ECO:0007669"/>
    <property type="project" value="UniProtKB-UniRule"/>
</dbReference>
<dbReference type="GO" id="GO:0048038">
    <property type="term" value="F:quinone binding"/>
    <property type="evidence" value="ECO:0007669"/>
    <property type="project" value="UniProtKB-KW"/>
</dbReference>
<evidence type="ECO:0000259" key="7">
    <source>
        <dbReference type="Pfam" id="PF00361"/>
    </source>
</evidence>
<dbReference type="EMBL" id="BOPH01000003">
    <property type="protein sequence ID" value="GIJ65398.1"/>
    <property type="molecule type" value="Genomic_DNA"/>
</dbReference>
<feature type="transmembrane region" description="Helical" evidence="5">
    <location>
        <begin position="100"/>
        <end position="117"/>
    </location>
</feature>
<sequence length="466" mass="47171">MRIDHVALIPAYLAAGTAVLVLLADLFRFFPLVVGLLGSLSVAGGAFWLSTGSPRTSFCVDDHCSFVVTDRSAVLMAVFALLTAAVLAFSATVRAPMGEYCFLLTCSMTGGVVLAGAGDLITLIVALETLTLPLYVLVALRRTLPAADGAVTFFVVSVVSTAISLLGAGLLYATTGAVHFPALFSGLASAPSALRPLAVVGIVVLIGGLAFKVAAVPLHAWAPSTYDGAPLPVAAYLSTASKLGGVVALVYVVDVAVAPERATAVAAVVVLSLLTMTVGNLVALRQRRMVRLLAWSSIAQAGYILAAIAVDDGGATALTYAVFFVALELAAFGAVIALRPSLDGGALTDYAGAGRGAPWRSAVLLLALAGLAGLPPGIAGLFAKVAVVRSLVDSDATWLAVVVAVNAVVGLAYYVRAGAALFVTPTVPAAPATPHWAVAAALVLVALAALVLGFAPQVVFDATALR</sequence>
<proteinExistence type="inferred from homology"/>
<comment type="catalytic activity">
    <reaction evidence="5">
        <text>a quinone + NADH + 5 H(+)(in) = a quinol + NAD(+) + 4 H(+)(out)</text>
        <dbReference type="Rhea" id="RHEA:57888"/>
        <dbReference type="ChEBI" id="CHEBI:15378"/>
        <dbReference type="ChEBI" id="CHEBI:24646"/>
        <dbReference type="ChEBI" id="CHEBI:57540"/>
        <dbReference type="ChEBI" id="CHEBI:57945"/>
        <dbReference type="ChEBI" id="CHEBI:132124"/>
    </reaction>
</comment>
<comment type="caution">
    <text evidence="8">The sequence shown here is derived from an EMBL/GenBank/DDBJ whole genome shotgun (WGS) entry which is preliminary data.</text>
</comment>
<feature type="transmembrane region" description="Helical" evidence="5">
    <location>
        <begin position="436"/>
        <end position="460"/>
    </location>
</feature>
<keyword evidence="3 5" id="KW-1133">Transmembrane helix</keyword>
<dbReference type="GO" id="GO:0005886">
    <property type="term" value="C:plasma membrane"/>
    <property type="evidence" value="ECO:0007669"/>
    <property type="project" value="UniProtKB-SubCell"/>
</dbReference>
<dbReference type="InterPro" id="IPR010096">
    <property type="entry name" value="NADH-Q_OxRdtase_suN/2"/>
</dbReference>
<evidence type="ECO:0000256" key="3">
    <source>
        <dbReference type="ARBA" id="ARBA00022989"/>
    </source>
</evidence>
<feature type="transmembrane region" description="Helical" evidence="5">
    <location>
        <begin position="6"/>
        <end position="24"/>
    </location>
</feature>
<keyword evidence="5" id="KW-0520">NAD</keyword>
<protein>
    <recommendedName>
        <fullName evidence="5">NADH-quinone oxidoreductase subunit N</fullName>
        <ecNumber evidence="5">7.1.1.-</ecNumber>
    </recommendedName>
    <alternativeName>
        <fullName evidence="5">NADH dehydrogenase I subunit N</fullName>
    </alternativeName>
    <alternativeName>
        <fullName evidence="5">NDH-1 subunit N</fullName>
    </alternativeName>
</protein>
<feature type="domain" description="NADH:quinone oxidoreductase/Mrp antiporter transmembrane" evidence="7">
    <location>
        <begin position="117"/>
        <end position="408"/>
    </location>
</feature>
<dbReference type="Proteomes" id="UP000635606">
    <property type="component" value="Unassembled WGS sequence"/>
</dbReference>
<organism evidence="8 9">
    <name type="scientific">Virgisporangium ochraceum</name>
    <dbReference type="NCBI Taxonomy" id="65505"/>
    <lineage>
        <taxon>Bacteria</taxon>
        <taxon>Bacillati</taxon>
        <taxon>Actinomycetota</taxon>
        <taxon>Actinomycetes</taxon>
        <taxon>Micromonosporales</taxon>
        <taxon>Micromonosporaceae</taxon>
        <taxon>Virgisporangium</taxon>
    </lineage>
</organism>
<dbReference type="GO" id="GO:0042773">
    <property type="term" value="P:ATP synthesis coupled electron transport"/>
    <property type="evidence" value="ECO:0007669"/>
    <property type="project" value="InterPro"/>
</dbReference>
<evidence type="ECO:0000256" key="5">
    <source>
        <dbReference type="HAMAP-Rule" id="MF_00445"/>
    </source>
</evidence>
<dbReference type="GO" id="GO:0012505">
    <property type="term" value="C:endomembrane system"/>
    <property type="evidence" value="ECO:0007669"/>
    <property type="project" value="UniProtKB-SubCell"/>
</dbReference>
<evidence type="ECO:0000313" key="8">
    <source>
        <dbReference type="EMBL" id="GIJ65398.1"/>
    </source>
</evidence>
<feature type="transmembrane region" description="Helical" evidence="5">
    <location>
        <begin position="290"/>
        <end position="310"/>
    </location>
</feature>
<keyword evidence="5" id="KW-0874">Quinone</keyword>
<accession>A0A8J4E8M7</accession>
<name>A0A8J4E8M7_9ACTN</name>
<evidence type="ECO:0000256" key="6">
    <source>
        <dbReference type="RuleBase" id="RU000320"/>
    </source>
</evidence>
<evidence type="ECO:0000256" key="2">
    <source>
        <dbReference type="ARBA" id="ARBA00022692"/>
    </source>
</evidence>
<dbReference type="RefSeq" id="WP_203925408.1">
    <property type="nucleotide sequence ID" value="NZ_BOPH01000003.1"/>
</dbReference>
<comment type="similarity">
    <text evidence="5">Belongs to the complex I subunit 2 family.</text>
</comment>
<evidence type="ECO:0000256" key="4">
    <source>
        <dbReference type="ARBA" id="ARBA00023136"/>
    </source>
</evidence>
<evidence type="ECO:0000313" key="9">
    <source>
        <dbReference type="Proteomes" id="UP000635606"/>
    </source>
</evidence>
<feature type="transmembrane region" description="Helical" evidence="5">
    <location>
        <begin position="233"/>
        <end position="252"/>
    </location>
</feature>
<gene>
    <name evidence="8" type="primary">nuoN_1</name>
    <name evidence="5" type="synonym">nuoN</name>
    <name evidence="8" type="ORF">Voc01_003150</name>
</gene>
<dbReference type="PANTHER" id="PTHR22773">
    <property type="entry name" value="NADH DEHYDROGENASE"/>
    <property type="match status" value="1"/>
</dbReference>
<dbReference type="Pfam" id="PF00361">
    <property type="entry name" value="Proton_antipo_M"/>
    <property type="match status" value="1"/>
</dbReference>
<feature type="transmembrane region" description="Helical" evidence="5">
    <location>
        <begin position="193"/>
        <end position="221"/>
    </location>
</feature>
<feature type="transmembrane region" description="Helical" evidence="5">
    <location>
        <begin position="396"/>
        <end position="415"/>
    </location>
</feature>
<dbReference type="AlphaFoldDB" id="A0A8J4E8M7"/>
<keyword evidence="5" id="KW-1003">Cell membrane</keyword>
<dbReference type="InterPro" id="IPR001750">
    <property type="entry name" value="ND/Mrp_TM"/>
</dbReference>
<dbReference type="GO" id="GO:0008137">
    <property type="term" value="F:NADH dehydrogenase (ubiquinone) activity"/>
    <property type="evidence" value="ECO:0007669"/>
    <property type="project" value="InterPro"/>
</dbReference>
<feature type="transmembrane region" description="Helical" evidence="5">
    <location>
        <begin position="123"/>
        <end position="140"/>
    </location>
</feature>
<feature type="transmembrane region" description="Helical" evidence="5">
    <location>
        <begin position="29"/>
        <end position="49"/>
    </location>
</feature>
<feature type="transmembrane region" description="Helical" evidence="5">
    <location>
        <begin position="264"/>
        <end position="283"/>
    </location>
</feature>
<feature type="transmembrane region" description="Helical" evidence="5">
    <location>
        <begin position="316"/>
        <end position="338"/>
    </location>
</feature>
<comment type="subunit">
    <text evidence="5">NDH-1 is composed of 14 different subunits. Subunits NuoA, H, J, K, L, M, N constitute the membrane sector of the complex.</text>
</comment>
<keyword evidence="4 5" id="KW-0472">Membrane</keyword>
<reference evidence="8" key="1">
    <citation type="submission" date="2021-01" db="EMBL/GenBank/DDBJ databases">
        <title>Whole genome shotgun sequence of Virgisporangium ochraceum NBRC 16418.</title>
        <authorList>
            <person name="Komaki H."/>
            <person name="Tamura T."/>
        </authorList>
    </citation>
    <scope>NUCLEOTIDE SEQUENCE</scope>
    <source>
        <strain evidence="8">NBRC 16418</strain>
    </source>
</reference>
<keyword evidence="5" id="KW-1278">Translocase</keyword>
<dbReference type="EC" id="7.1.1.-" evidence="5"/>
<comment type="function">
    <text evidence="5">NDH-1 shuttles electrons from NADH, via FMN and iron-sulfur (Fe-S) centers, to quinones in the respiratory chain. The immediate electron acceptor for the enzyme in this species is believed to be a menaquinone. Couples the redox reaction to proton translocation (for every two electrons transferred, four hydrogen ions are translocated across the cytoplasmic membrane), and thus conserves the redox energy in a proton gradient.</text>
</comment>
<keyword evidence="2 5" id="KW-0812">Transmembrane</keyword>
<feature type="transmembrane region" description="Helical" evidence="5">
    <location>
        <begin position="359"/>
        <end position="384"/>
    </location>
</feature>
<feature type="transmembrane region" description="Helical" evidence="5">
    <location>
        <begin position="73"/>
        <end position="93"/>
    </location>
</feature>